<keyword evidence="1" id="KW-0472">Membrane</keyword>
<gene>
    <name evidence="2" type="ORF">ACFS5P_09805</name>
</gene>
<evidence type="ECO:0000313" key="2">
    <source>
        <dbReference type="EMBL" id="MFD2912168.1"/>
    </source>
</evidence>
<evidence type="ECO:0008006" key="4">
    <source>
        <dbReference type="Google" id="ProtNLM"/>
    </source>
</evidence>
<keyword evidence="3" id="KW-1185">Reference proteome</keyword>
<accession>A0ABW5ZJB9</accession>
<reference evidence="3" key="1">
    <citation type="journal article" date="2019" name="Int. J. Syst. Evol. Microbiol.">
        <title>The Global Catalogue of Microorganisms (GCM) 10K type strain sequencing project: providing services to taxonomists for standard genome sequencing and annotation.</title>
        <authorList>
            <consortium name="The Broad Institute Genomics Platform"/>
            <consortium name="The Broad Institute Genome Sequencing Center for Infectious Disease"/>
            <person name="Wu L."/>
            <person name="Ma J."/>
        </authorList>
    </citation>
    <scope>NUCLEOTIDE SEQUENCE [LARGE SCALE GENOMIC DNA]</scope>
    <source>
        <strain evidence="3">KCTC 13528</strain>
    </source>
</reference>
<feature type="transmembrane region" description="Helical" evidence="1">
    <location>
        <begin position="127"/>
        <end position="152"/>
    </location>
</feature>
<feature type="transmembrane region" description="Helical" evidence="1">
    <location>
        <begin position="57"/>
        <end position="76"/>
    </location>
</feature>
<organism evidence="2 3">
    <name type="scientific">Jeotgalibacillus terrae</name>
    <dbReference type="NCBI Taxonomy" id="587735"/>
    <lineage>
        <taxon>Bacteria</taxon>
        <taxon>Bacillati</taxon>
        <taxon>Bacillota</taxon>
        <taxon>Bacilli</taxon>
        <taxon>Bacillales</taxon>
        <taxon>Caryophanaceae</taxon>
        <taxon>Jeotgalibacillus</taxon>
    </lineage>
</organism>
<evidence type="ECO:0000256" key="1">
    <source>
        <dbReference type="SAM" id="Phobius"/>
    </source>
</evidence>
<dbReference type="RefSeq" id="WP_204728737.1">
    <property type="nucleotide sequence ID" value="NZ_JAFBDK010000005.1"/>
</dbReference>
<name>A0ABW5ZJB9_9BACL</name>
<feature type="transmembrane region" description="Helical" evidence="1">
    <location>
        <begin position="220"/>
        <end position="239"/>
    </location>
</feature>
<dbReference type="Proteomes" id="UP001597561">
    <property type="component" value="Unassembled WGS sequence"/>
</dbReference>
<feature type="transmembrane region" description="Helical" evidence="1">
    <location>
        <begin position="88"/>
        <end position="106"/>
    </location>
</feature>
<proteinExistence type="predicted"/>
<evidence type="ECO:0000313" key="3">
    <source>
        <dbReference type="Proteomes" id="UP001597561"/>
    </source>
</evidence>
<keyword evidence="1" id="KW-0812">Transmembrane</keyword>
<comment type="caution">
    <text evidence="2">The sequence shown here is derived from an EMBL/GenBank/DDBJ whole genome shotgun (WGS) entry which is preliminary data.</text>
</comment>
<feature type="transmembrane region" description="Helical" evidence="1">
    <location>
        <begin position="189"/>
        <end position="208"/>
    </location>
</feature>
<sequence>MENDPWKIPYPSDKEIEEQTAHIVRSAFPKRRSFLSQVRDIKEQMGWMYLFPNRSELIFTAIVIALLIGSLSFVVANEYEGARILYSYIFFTSPLPIVLLTLYAMYEKREKHVMALEMTMKITIFQIIALRMLSFSGVALVVSMTSSFVLAANFDVPFLRVWLISLTGLFSFTALLLGLLTRGDVWRRTWGAAIGWVVINATLVLTHPENYRLAVFELPLIIYTGILAIAIVWCFYTFAQTMTRKQEGLGLC</sequence>
<feature type="transmembrane region" description="Helical" evidence="1">
    <location>
        <begin position="158"/>
        <end position="177"/>
    </location>
</feature>
<keyword evidence="1" id="KW-1133">Transmembrane helix</keyword>
<protein>
    <recommendedName>
        <fullName evidence="4">ABC transporter permease</fullName>
    </recommendedName>
</protein>
<dbReference type="EMBL" id="JBHUPG010000019">
    <property type="protein sequence ID" value="MFD2912168.1"/>
    <property type="molecule type" value="Genomic_DNA"/>
</dbReference>